<reference evidence="2 3" key="1">
    <citation type="journal article" date="2012" name="Stand. Genomic Sci.">
        <title>Complete genome sequence of Terriglobus saanensis type strain SP1PR4(T), an Acidobacteria from tundra soil.</title>
        <authorList>
            <person name="Rawat S.R."/>
            <person name="Mannisto M.K."/>
            <person name="Starovoytov V."/>
            <person name="Goodwin L."/>
            <person name="Nolan M."/>
            <person name="Hauser L."/>
            <person name="Land M."/>
            <person name="Davenport K.W."/>
            <person name="Woyke T."/>
            <person name="Haggblom M.M."/>
        </authorList>
    </citation>
    <scope>NUCLEOTIDE SEQUENCE</scope>
    <source>
        <strain evidence="3">ATCC BAA-1853 / DSM 23119 / SP1PR4</strain>
    </source>
</reference>
<sequence length="573" mass="58112">MKQLLKVSLAFGAALTALSANAQTPAVQINGLGSSALFLETGLAASSTSSGLGGTCVWSSTGSTAGSIAVATDTSTGGSLTDSGQSWVAWTPSSLPASATTCSDANVTSATKVWAYLQTDSVVGDRCLFNANKTTGAQCSIAYPTAGVAPANLILPAGSEFALPPKVATALSNSVVNAAGTDIRPEDAAFAAARSTFPGGCGTAMGTGANAQYLGLGYNNGDNISSFFSTSTFHVVNFTLPSVYSVTPIGATPILVVVNGDSTGFNNPSSPVNNISSDALAKFLDGRNSFTGQALATPVASGAAVTALIREPLSGTYNTMEFNVPNTTVEQTSQDVGLNQPATQRDCNPVGVGLNPMNIMTASGGHRRRAIGTGQELSEVLDTTNNGTNTLGYGFWSVANFKGFTSALAPNAKYLTVDTIDPLLTNSATHTGVIPTTGSADLAHVTLSHVQDGTYPIWSLLRLVTVDTTATANAVALSNAAQAFVSSGTSTSRPDFVTANRLTVVRSHFLPPATGVGEPPLASIANGHVGNITSSNCTAPEAGGDVGGQVFTLAADSTFCSTNGPNGETEHRR</sequence>
<keyword evidence="3" id="KW-1185">Reference proteome</keyword>
<dbReference type="Proteomes" id="UP000006844">
    <property type="component" value="Chromosome"/>
</dbReference>
<feature type="signal peptide" evidence="1">
    <location>
        <begin position="1"/>
        <end position="22"/>
    </location>
</feature>
<proteinExistence type="predicted"/>
<protein>
    <recommendedName>
        <fullName evidence="4">PBP domain-containing protein</fullName>
    </recommendedName>
</protein>
<keyword evidence="1" id="KW-0732">Signal</keyword>
<dbReference type="AlphaFoldDB" id="E8V078"/>
<evidence type="ECO:0008006" key="4">
    <source>
        <dbReference type="Google" id="ProtNLM"/>
    </source>
</evidence>
<organism evidence="2 3">
    <name type="scientific">Terriglobus saanensis (strain ATCC BAA-1853 / DSM 23119 / SP1PR4)</name>
    <dbReference type="NCBI Taxonomy" id="401053"/>
    <lineage>
        <taxon>Bacteria</taxon>
        <taxon>Pseudomonadati</taxon>
        <taxon>Acidobacteriota</taxon>
        <taxon>Terriglobia</taxon>
        <taxon>Terriglobales</taxon>
        <taxon>Acidobacteriaceae</taxon>
        <taxon>Terriglobus</taxon>
    </lineage>
</organism>
<dbReference type="STRING" id="401053.AciPR4_2517"/>
<evidence type="ECO:0000313" key="2">
    <source>
        <dbReference type="EMBL" id="ADV83296.1"/>
    </source>
</evidence>
<dbReference type="KEGG" id="tsa:AciPR4_2517"/>
<dbReference type="HOGENOM" id="CLU_451116_0_0_0"/>
<accession>E8V078</accession>
<evidence type="ECO:0000313" key="3">
    <source>
        <dbReference type="Proteomes" id="UP000006844"/>
    </source>
</evidence>
<feature type="chain" id="PRO_5003228853" description="PBP domain-containing protein" evidence="1">
    <location>
        <begin position="23"/>
        <end position="573"/>
    </location>
</feature>
<gene>
    <name evidence="2" type="ordered locus">AciPR4_2517</name>
</gene>
<dbReference type="eggNOG" id="ENOG5033TP2">
    <property type="taxonomic scope" value="Bacteria"/>
</dbReference>
<dbReference type="EMBL" id="CP002467">
    <property type="protein sequence ID" value="ADV83296.1"/>
    <property type="molecule type" value="Genomic_DNA"/>
</dbReference>
<evidence type="ECO:0000256" key="1">
    <source>
        <dbReference type="SAM" id="SignalP"/>
    </source>
</evidence>
<dbReference type="RefSeq" id="WP_013569029.1">
    <property type="nucleotide sequence ID" value="NC_014963.1"/>
</dbReference>
<dbReference type="OrthoDB" id="106736at2"/>
<name>E8V078_TERSS</name>